<feature type="region of interest" description="Disordered" evidence="1">
    <location>
        <begin position="56"/>
        <end position="85"/>
    </location>
</feature>
<dbReference type="EMBL" id="SRPW01002079">
    <property type="protein sequence ID" value="KAG5996094.1"/>
    <property type="molecule type" value="Genomic_DNA"/>
</dbReference>
<name>A0A9P7SX57_9HYPO</name>
<evidence type="ECO:0000313" key="2">
    <source>
        <dbReference type="EMBL" id="KAG5996094.1"/>
    </source>
</evidence>
<sequence>MGPKLEPPECITDSVRLQSVSPALSVSNCYEKAPVSPEMALESELKMSVNHVTAGQRHRVPVQDRDGCHGHQRSASALKGVGRRLRGHVTGVPVRAHARIAVHNRHQDHQDEPEDHLIHRENAPPASLTMSGSG</sequence>
<feature type="compositionally biased region" description="Basic and acidic residues" evidence="1">
    <location>
        <begin position="105"/>
        <end position="122"/>
    </location>
</feature>
<dbReference type="AlphaFoldDB" id="A0A9P7SX57"/>
<organism evidence="2 3">
    <name type="scientific">Claviceps pusilla</name>
    <dbReference type="NCBI Taxonomy" id="123648"/>
    <lineage>
        <taxon>Eukaryota</taxon>
        <taxon>Fungi</taxon>
        <taxon>Dikarya</taxon>
        <taxon>Ascomycota</taxon>
        <taxon>Pezizomycotina</taxon>
        <taxon>Sordariomycetes</taxon>
        <taxon>Hypocreomycetidae</taxon>
        <taxon>Hypocreales</taxon>
        <taxon>Clavicipitaceae</taxon>
        <taxon>Claviceps</taxon>
    </lineage>
</organism>
<accession>A0A9P7SX57</accession>
<evidence type="ECO:0000313" key="3">
    <source>
        <dbReference type="Proteomes" id="UP000748025"/>
    </source>
</evidence>
<evidence type="ECO:0000256" key="1">
    <source>
        <dbReference type="SAM" id="MobiDB-lite"/>
    </source>
</evidence>
<keyword evidence="3" id="KW-1185">Reference proteome</keyword>
<gene>
    <name evidence="2" type="ORF">E4U43_002919</name>
</gene>
<feature type="region of interest" description="Disordered" evidence="1">
    <location>
        <begin position="101"/>
        <end position="134"/>
    </location>
</feature>
<dbReference type="OrthoDB" id="4758498at2759"/>
<comment type="caution">
    <text evidence="2">The sequence shown here is derived from an EMBL/GenBank/DDBJ whole genome shotgun (WGS) entry which is preliminary data.</text>
</comment>
<dbReference type="Proteomes" id="UP000748025">
    <property type="component" value="Unassembled WGS sequence"/>
</dbReference>
<reference evidence="2" key="1">
    <citation type="journal article" date="2020" name="bioRxiv">
        <title>Whole genome comparisons of ergot fungi reveals the divergence and evolution of species within the genus Claviceps are the result of varying mechanisms driving genome evolution and host range expansion.</title>
        <authorList>
            <person name="Wyka S.A."/>
            <person name="Mondo S.J."/>
            <person name="Liu M."/>
            <person name="Dettman J."/>
            <person name="Nalam V."/>
            <person name="Broders K.D."/>
        </authorList>
    </citation>
    <scope>NUCLEOTIDE SEQUENCE</scope>
    <source>
        <strain evidence="2">CCC 602</strain>
    </source>
</reference>
<proteinExistence type="predicted"/>
<protein>
    <submittedName>
        <fullName evidence="2">Uncharacterized protein</fullName>
    </submittedName>
</protein>